<feature type="transmembrane region" description="Helical" evidence="2">
    <location>
        <begin position="273"/>
        <end position="291"/>
    </location>
</feature>
<dbReference type="EMBL" id="CP053892">
    <property type="protein sequence ID" value="QKG23160.1"/>
    <property type="molecule type" value="Genomic_DNA"/>
</dbReference>
<feature type="transmembrane region" description="Helical" evidence="2">
    <location>
        <begin position="438"/>
        <end position="456"/>
    </location>
</feature>
<feature type="transmembrane region" description="Helical" evidence="2">
    <location>
        <begin position="200"/>
        <end position="224"/>
    </location>
</feature>
<feature type="transmembrane region" description="Helical" evidence="2">
    <location>
        <begin position="387"/>
        <end position="405"/>
    </location>
</feature>
<keyword evidence="2" id="KW-0812">Transmembrane</keyword>
<accession>A0A7D3VU58</accession>
<feature type="transmembrane region" description="Helical" evidence="2">
    <location>
        <begin position="297"/>
        <end position="314"/>
    </location>
</feature>
<feature type="transmembrane region" description="Helical" evidence="2">
    <location>
        <begin position="319"/>
        <end position="337"/>
    </location>
</feature>
<keyword evidence="4" id="KW-1185">Reference proteome</keyword>
<proteinExistence type="predicted"/>
<evidence type="ECO:0000256" key="1">
    <source>
        <dbReference type="SAM" id="MobiDB-lite"/>
    </source>
</evidence>
<gene>
    <name evidence="3" type="ORF">ACTIVE_4801</name>
</gene>
<dbReference type="Proteomes" id="UP000501240">
    <property type="component" value="Chromosome"/>
</dbReference>
<feature type="transmembrane region" description="Helical" evidence="2">
    <location>
        <begin position="412"/>
        <end position="432"/>
    </location>
</feature>
<keyword evidence="2" id="KW-1133">Transmembrane helix</keyword>
<evidence type="ECO:0000313" key="4">
    <source>
        <dbReference type="Proteomes" id="UP000501240"/>
    </source>
</evidence>
<feature type="transmembrane region" description="Helical" evidence="2">
    <location>
        <begin position="82"/>
        <end position="102"/>
    </location>
</feature>
<feature type="transmembrane region" description="Helical" evidence="2">
    <location>
        <begin position="244"/>
        <end position="268"/>
    </location>
</feature>
<protein>
    <submittedName>
        <fullName evidence="3">Uncharacterized protein</fullName>
    </submittedName>
</protein>
<dbReference type="AlphaFoldDB" id="A0A7D3VU58"/>
<name>A0A7D3VU58_ACTVE</name>
<keyword evidence="2" id="KW-0472">Membrane</keyword>
<reference evidence="3 4" key="1">
    <citation type="submission" date="2020-05" db="EMBL/GenBank/DDBJ databases">
        <title>Actinomadura verrucosospora NRRL-B18236 (PFL_A860) Genome sequencing and assembly.</title>
        <authorList>
            <person name="Samborskyy M."/>
        </authorList>
    </citation>
    <scope>NUCLEOTIDE SEQUENCE [LARGE SCALE GENOMIC DNA]</scope>
    <source>
        <strain evidence="3 4">NRRL:B18236</strain>
    </source>
</reference>
<evidence type="ECO:0000256" key="2">
    <source>
        <dbReference type="SAM" id="Phobius"/>
    </source>
</evidence>
<evidence type="ECO:0000313" key="3">
    <source>
        <dbReference type="EMBL" id="QKG23160.1"/>
    </source>
</evidence>
<organism evidence="3 4">
    <name type="scientific">Actinomadura verrucosospora</name>
    <dbReference type="NCBI Taxonomy" id="46165"/>
    <lineage>
        <taxon>Bacteria</taxon>
        <taxon>Bacillati</taxon>
        <taxon>Actinomycetota</taxon>
        <taxon>Actinomycetes</taxon>
        <taxon>Streptosporangiales</taxon>
        <taxon>Thermomonosporaceae</taxon>
        <taxon>Actinomadura</taxon>
    </lineage>
</organism>
<sequence length="484" mass="50983">MPPGRAGSAFAVTQSYSRPEDAGRPAPGDRPVPGDGPDPGGTHEPPFRLPRTWRRRWRPAPWPSRRAPYADASAPRLRDRPWARAAALIAIAGVLGSGLWLVRWSGSASTATPDTFWYARDALQYAGWSEPAADRAAAEITCGAFMRGRPRPAGTYADCVRFRTVLPGDAPVRFQRIFTSRPGYPLLTAPFIRATGAGGFIAGTAALGVACGVAAVLLGLAIGLRPVQALVAEALFYLLPTGLWASRLLAEAPMMLCLMAALAGAVLLMRGRAVVAAGALLACGLAMLCAVKPANGVALAAALAAGAVLLARFFAARRAFLAVAGIAALVLAGNLWISSALRLPGIDETLQDTFTWHFKHPDVPDPWHRLWEASGDLWSGDIGPRMLENPLIPAAFLFAAAGLLARVRWDAAWALAAAGLTGAAVASMHPITDEMERLSAVAWIPVAFGLAALAAVRTGDRPDEPVRPLPSYVEVETADLTPQG</sequence>
<feature type="region of interest" description="Disordered" evidence="1">
    <location>
        <begin position="1"/>
        <end position="52"/>
    </location>
</feature>